<proteinExistence type="predicted"/>
<evidence type="ECO:0000313" key="3">
    <source>
        <dbReference type="Proteomes" id="UP000005839"/>
    </source>
</evidence>
<dbReference type="RefSeq" id="WP_005500509.1">
    <property type="nucleotide sequence ID" value="NZ_ABIC01000025.1"/>
</dbReference>
<dbReference type="InterPro" id="IPR011528">
    <property type="entry name" value="NERD"/>
</dbReference>
<reference evidence="2 3" key="1">
    <citation type="submission" date="2007-10" db="EMBL/GenBank/DDBJ databases">
        <authorList>
            <person name="Yayanos A."/>
            <person name="Ferriera S."/>
            <person name="Johnson J."/>
            <person name="Kravitz S."/>
            <person name="Halpern A."/>
            <person name="Remington K."/>
            <person name="Beeson K."/>
            <person name="Tran B."/>
            <person name="Rogers Y.-H."/>
            <person name="Friedman R."/>
            <person name="Venter J.C."/>
        </authorList>
    </citation>
    <scope>NUCLEOTIDE SEQUENCE [LARGE SCALE GENOMIC DNA]</scope>
    <source>
        <strain evidence="2 3">KT99</strain>
    </source>
</reference>
<evidence type="ECO:0000259" key="1">
    <source>
        <dbReference type="PROSITE" id="PS50965"/>
    </source>
</evidence>
<feature type="domain" description="NERD" evidence="1">
    <location>
        <begin position="1"/>
        <end position="34"/>
    </location>
</feature>
<dbReference type="Proteomes" id="UP000005839">
    <property type="component" value="Unassembled WGS sequence"/>
</dbReference>
<dbReference type="AlphaFoldDB" id="A9DDI9"/>
<dbReference type="EMBL" id="ABIC01000025">
    <property type="protein sequence ID" value="EDQ00124.1"/>
    <property type="molecule type" value="Genomic_DNA"/>
</dbReference>
<organism evidence="2 3">
    <name type="scientific">Shewanella benthica KT99</name>
    <dbReference type="NCBI Taxonomy" id="314608"/>
    <lineage>
        <taxon>Bacteria</taxon>
        <taxon>Pseudomonadati</taxon>
        <taxon>Pseudomonadota</taxon>
        <taxon>Gammaproteobacteria</taxon>
        <taxon>Alteromonadales</taxon>
        <taxon>Shewanellaceae</taxon>
        <taxon>Shewanella</taxon>
    </lineage>
</organism>
<keyword evidence="3" id="KW-1185">Reference proteome</keyword>
<accession>A9DDI9</accession>
<evidence type="ECO:0000313" key="2">
    <source>
        <dbReference type="EMBL" id="EDQ00124.1"/>
    </source>
</evidence>
<gene>
    <name evidence="2" type="ORF">KT99_09613</name>
</gene>
<dbReference type="Pfam" id="PF08378">
    <property type="entry name" value="NERD"/>
    <property type="match status" value="1"/>
</dbReference>
<protein>
    <recommendedName>
        <fullName evidence="1">NERD domain-containing protein</fullName>
    </recommendedName>
</protein>
<name>A9DDI9_9GAMM</name>
<sequence>MEVDALVIGEWGVFVVDVKGYIGRLDAELHAFLR</sequence>
<dbReference type="STRING" id="314608.KT99_09613"/>
<comment type="caution">
    <text evidence="2">The sequence shown here is derived from an EMBL/GenBank/DDBJ whole genome shotgun (WGS) entry which is preliminary data.</text>
</comment>
<dbReference type="PROSITE" id="PS50965">
    <property type="entry name" value="NERD"/>
    <property type="match status" value="1"/>
</dbReference>